<reference evidence="2" key="1">
    <citation type="journal article" date="2007" name="Nature">
        <title>The grapevine genome sequence suggests ancestral hexaploidization in major angiosperm phyla.</title>
        <authorList>
            <consortium name="The French-Italian Public Consortium for Grapevine Genome Characterization."/>
            <person name="Jaillon O."/>
            <person name="Aury J.-M."/>
            <person name="Noel B."/>
            <person name="Policriti A."/>
            <person name="Clepet C."/>
            <person name="Casagrande A."/>
            <person name="Choisne N."/>
            <person name="Aubourg S."/>
            <person name="Vitulo N."/>
            <person name="Jubin C."/>
            <person name="Vezzi A."/>
            <person name="Legeai F."/>
            <person name="Hugueney P."/>
            <person name="Dasilva C."/>
            <person name="Horner D."/>
            <person name="Mica E."/>
            <person name="Jublot D."/>
            <person name="Poulain J."/>
            <person name="Bruyere C."/>
            <person name="Billault A."/>
            <person name="Segurens B."/>
            <person name="Gouyvenoux M."/>
            <person name="Ugarte E."/>
            <person name="Cattonaro F."/>
            <person name="Anthouard V."/>
            <person name="Vico V."/>
            <person name="Del Fabbro C."/>
            <person name="Alaux M."/>
            <person name="Di Gaspero G."/>
            <person name="Dumas V."/>
            <person name="Felice N."/>
            <person name="Paillard S."/>
            <person name="Juman I."/>
            <person name="Moroldo M."/>
            <person name="Scalabrin S."/>
            <person name="Canaguier A."/>
            <person name="Le Clainche I."/>
            <person name="Malacrida G."/>
            <person name="Durand E."/>
            <person name="Pesole G."/>
            <person name="Laucou V."/>
            <person name="Chatelet P."/>
            <person name="Merdinoglu D."/>
            <person name="Delledonne M."/>
            <person name="Pezzotti M."/>
            <person name="Lecharny A."/>
            <person name="Scarpelli C."/>
            <person name="Artiguenave F."/>
            <person name="Pe M.E."/>
            <person name="Valle G."/>
            <person name="Morgante M."/>
            <person name="Caboche M."/>
            <person name="Adam-Blondon A.-F."/>
            <person name="Weissenbach J."/>
            <person name="Quetier F."/>
            <person name="Wincker P."/>
        </authorList>
    </citation>
    <scope>NUCLEOTIDE SEQUENCE [LARGE SCALE GENOMIC DNA]</scope>
    <source>
        <strain evidence="2">cv. Pinot noir / PN40024</strain>
    </source>
</reference>
<dbReference type="InParanoid" id="F6HDM8"/>
<dbReference type="EMBL" id="FN595749">
    <property type="protein sequence ID" value="CCB50399.1"/>
    <property type="molecule type" value="Genomic_DNA"/>
</dbReference>
<evidence type="ECO:0000313" key="2">
    <source>
        <dbReference type="Proteomes" id="UP000009183"/>
    </source>
</evidence>
<dbReference type="PaxDb" id="29760-VIT_05s0020g02980.t01"/>
<gene>
    <name evidence="1" type="ordered locus">VIT_05s0020g02980</name>
</gene>
<proteinExistence type="predicted"/>
<dbReference type="Proteomes" id="UP000009183">
    <property type="component" value="Chromosome 5"/>
</dbReference>
<sequence>MWKCLRFLNAVLVSLPILHLLLPPCQMGEIRT</sequence>
<dbReference type="AlphaFoldDB" id="F6HDM8"/>
<protein>
    <submittedName>
        <fullName evidence="1">Uncharacterized protein</fullName>
    </submittedName>
</protein>
<organism evidence="1 2">
    <name type="scientific">Vitis vinifera</name>
    <name type="common">Grape</name>
    <dbReference type="NCBI Taxonomy" id="29760"/>
    <lineage>
        <taxon>Eukaryota</taxon>
        <taxon>Viridiplantae</taxon>
        <taxon>Streptophyta</taxon>
        <taxon>Embryophyta</taxon>
        <taxon>Tracheophyta</taxon>
        <taxon>Spermatophyta</taxon>
        <taxon>Magnoliopsida</taxon>
        <taxon>eudicotyledons</taxon>
        <taxon>Gunneridae</taxon>
        <taxon>Pentapetalae</taxon>
        <taxon>rosids</taxon>
        <taxon>Vitales</taxon>
        <taxon>Vitaceae</taxon>
        <taxon>Viteae</taxon>
        <taxon>Vitis</taxon>
    </lineage>
</organism>
<dbReference type="HOGENOM" id="CLU_3393191_0_0_1"/>
<accession>F6HDM8</accession>
<keyword evidence="2" id="KW-1185">Reference proteome</keyword>
<name>F6HDM8_VITVI</name>
<evidence type="ECO:0000313" key="1">
    <source>
        <dbReference type="EMBL" id="CCB50399.1"/>
    </source>
</evidence>